<feature type="transmembrane region" description="Helical" evidence="17">
    <location>
        <begin position="2603"/>
        <end position="2623"/>
    </location>
</feature>
<dbReference type="EMBL" id="JABDTM020020443">
    <property type="protein sequence ID" value="KAH0817025.1"/>
    <property type="molecule type" value="Genomic_DNA"/>
</dbReference>
<dbReference type="Gene3D" id="1.20.120.540">
    <property type="entry name" value="Voltage-gated potassium channels"/>
    <property type="match status" value="1"/>
</dbReference>
<dbReference type="InterPro" id="IPR011527">
    <property type="entry name" value="ABC1_TM_dom"/>
</dbReference>
<feature type="transmembrane region" description="Helical" evidence="17">
    <location>
        <begin position="2435"/>
        <end position="2456"/>
    </location>
</feature>
<keyword evidence="22" id="KW-1185">Reference proteome</keyword>
<dbReference type="GO" id="GO:0004519">
    <property type="term" value="F:endonuclease activity"/>
    <property type="evidence" value="ECO:0007669"/>
    <property type="project" value="UniProtKB-KW"/>
</dbReference>
<dbReference type="PROSITE" id="PS50850">
    <property type="entry name" value="MFS"/>
    <property type="match status" value="1"/>
</dbReference>
<dbReference type="Gene3D" id="1.10.340.70">
    <property type="match status" value="1"/>
</dbReference>
<dbReference type="FunFam" id="1.10.340.70:FF:000001">
    <property type="entry name" value="Retrovirus-related Pol polyprotein from transposon gypsy-like Protein"/>
    <property type="match status" value="1"/>
</dbReference>
<dbReference type="InterPro" id="IPR036259">
    <property type="entry name" value="MFS_trans_sf"/>
</dbReference>
<evidence type="ECO:0000256" key="16">
    <source>
        <dbReference type="SAM" id="MobiDB-lite"/>
    </source>
</evidence>
<sequence>MDEERQKTSTFFISSLLPPKGIADPTPNSKDADFYKDFEEIADANAFSGLSILLQGDAFTWWMGVKSTITTWENAKKAIRDEFTPRPPARRIYQMIFETKKKAKRAAQQTAEPKNVEQMGNNTNFSCYGCGHPGVIRRNCPKCNNKPVSAAPNLQFCLLDVKPLGRLAVKIQIHGVPGTAYIDSGARTSLTSTQLYHILTERGHKFLPTTVQLVQADGSSTRTNVKTATLPVKLQGKEIETTTLLGIDFLRKVGLVINYAHSRSHFSGQHQQTYGFTYSIVPFQATVPQQRTPQRVDTVMPMETDTAPTQVDKIPNQTAATPRKPETPPTPHAEHQIDTENHAPIAGPPYRVSPAKQRLLRSEVDDLLSEDIIEKCKSPWASLVVLVPKPDGSQRLCIDYRKLNAITRPDVYPLPRLEELLHSTADQHVRTRSGQDRIHYTFRGVSFQKDAVRITQRTRYLIILSATFSQHLADLKRCFDRMKQFKLHMNRSKCHFGCLEVKYLGHRITPEGIQTNPDQIESILRTPPPINVKQFVTNIYADLPTKKDAAWDWGSSQEQAFDTLKRALTTAPVLRQTDPGSPYTLRADARPRRKTHGICKQTTKIPRKKNYSTTETEALAVVWSVQKFCGYLEEAPAVIITNHQTLRWLMSLKSPSGRLGPWAFELHPYNLRIEYTPGKANVVTNTLSRPFLTEEPPLSHISLIHTEFPRRGAAEIHDDNEEAQLVVPKQEREHIVREFRDMPTAGHYGTDHTLTKISRHFYWPGIRHDVKDYVRKCNATKPNSAAFLNFGREFRTPAEVCHDLRSVIQNENFISEVTPRLVRLADHLKEAQEVQKKEQDRRTTPEGATHYDYSEPPSRRLKGLKGEIITRPLVPERSVVPQDLLQHPLVLHPRHRALIKLWIMDEERQKTSTLSSLLYCHPEELELRYTRKIFIKGFKTDLVENDIYEVVPSYRSKKLGKQLEKICEELKSKKKFSMPRFLWKSFGMQYLPFVVAIIIHIGATLLRPKLIKKFVGHFSKNHTVANSDGWLYGSYLLMALLIDHLYSDNLQLRIRLFAIKMRTAFTSLIYRRVLKMSSSQLEKTSVGKIITLTTKDVDEFEHAISYFTYMFNSFVHILVVIMKEHHSVKGEVIVNGSISYASQEPWLFPSTIKQNILFGEDYDEERYLKVLNLCALSEDLQSFAESDNTIVMDRGTNLSGGQQNRINLARAIYRNSDIYLLDDCLSNLDVLVANSIFEKCIKSFLKDKIVLIVSQNQKHIDESDTVIGVNNDTTHLSRTIPKPKKSNFGRNSGGTVLNWGECQDGGDDFDNASESDALIARETCAQKLYQDKNERVKLGTYKKYFVHGGGIIMFSLICVLFIGAQLSKTSVQKLEAKWINIEHNLLNYTLHNMTNTEKYENINQKRRLMIYTFPAVLASTAILMILRAIVFFLMAKMASTSIHKLVATKVINASMQFFDNNFVGNILNRFSEDLLFVDQKVSISLFTVIEIQQLGFFRWAKLETNMTAVNRILEYTKVKEEPKDGSPIANWPKTGDIRFEEVEFSYKNDSNFVLKQIHFSIKSGEKIGIVGRTGAGKTSLVSTLLRLYKTQGMIYFDDVDIATLPLDLVRKNISIVPQNPFLFTGTIRENIDPLGRYADEQVWNVIKTINLENLFCNLEHKISGDDCSLSVGQKQLICLGRAVIQSNKLVILDEVTANVDSEIETKIQQIIKTHFSRSTVIMITHKLDFIKDCDKIMVLDKGSIVEFDSRQVLLENDKGLMVLLGSMIHHMLRVNISIAIIEMVNRNNTTSTTDAPRYNWDEEEKNNVLGYFFWGYVLTQIPGGRLSEIFGTKIIIGIGIMTASLFTILTPTASYMNYYCLLFVRFALGIALGVQWPSMPPMATKWVPPTDMSKFLSHLTASSLGVAVTLPMCGYLIDYWGWPSVFYVTGTIALTWTICWFYLIYDSPEQHPRISENEKLRLRHEIKRDVPSAKKKSTPWKKILTSGPVWAIVMANTCASFTFFIAFMQLPTYMSHVLHFSIKANGWLSSLPYFVRYCTSVISSCVADFIKKSERLSTTAIRKTFCSILFFGTFILFAIQAFWGYNSIVSVAVFTSSLGLMGLATPGIYANSVDIAPAYSGTVYGISQVPAALAGYALTKIVAVITKDEQSFQQWTYAELFGPKRIIGGGLLTANLLTILTPVASYSNYYCLLVARVILGVVMGIHWPSTPLIATRWIAPTDTSKFSSHMAAASLGVVITLPICGYMIDSYGWPSVFYVTEYFTCKRILSCIVILTFMTHHMLRLNISIAIVEMTIHNNSNASVKGPRYHWNEEEKNEILGSFFWGYFVMQIPGGHLSEIFGPRIVLGTGLLIAALLTILTPVTCKWVAIDTAIGRQMGLFHGYFQVYGAYDSPEQHPRISDKEREALKAEINYNQIEKNKKSPPWGKMFTSGPVWALIVGNSFSSFTVFIALFQMPSYISQVLHMDIMVNGWLSGLPHIVRYTFAVIWSYLADKEVKKGRFSRTTIRKACNTIAFLGAASFFTIQAIWGYSWIVSVIVFTGSFALLSFTTPGILANCVDIAPAYSGTLLALSHVPACVFGYFSTKIVGLFTKNEQNFQQWSYIFWIVVGVYLFASIFFIVFGSGEVQSWHSKIVKDAEMNQLRNEQDQPLTPPS</sequence>
<evidence type="ECO:0000256" key="3">
    <source>
        <dbReference type="ARBA" id="ARBA00022448"/>
    </source>
</evidence>
<feature type="transmembrane region" description="Helical" evidence="17">
    <location>
        <begin position="1989"/>
        <end position="2010"/>
    </location>
</feature>
<feature type="transmembrane region" description="Helical" evidence="17">
    <location>
        <begin position="2268"/>
        <end position="2292"/>
    </location>
</feature>
<keyword evidence="9" id="KW-0255">Endonuclease</keyword>
<comment type="caution">
    <text evidence="21">The sequence shown here is derived from an EMBL/GenBank/DDBJ whole genome shotgun (WGS) entry which is preliminary data.</text>
</comment>
<feature type="transmembrane region" description="Helical" evidence="17">
    <location>
        <begin position="2345"/>
        <end position="2369"/>
    </location>
</feature>
<dbReference type="InterPro" id="IPR043502">
    <property type="entry name" value="DNA/RNA_pol_sf"/>
</dbReference>
<dbReference type="SUPFAM" id="SSF103473">
    <property type="entry name" value="MFS general substrate transporter"/>
    <property type="match status" value="3"/>
</dbReference>
<dbReference type="Proteomes" id="UP000719412">
    <property type="component" value="Unassembled WGS sequence"/>
</dbReference>
<keyword evidence="15 17" id="KW-0472">Membrane</keyword>
<dbReference type="EC" id="2.7.7.49" evidence="2"/>
<reference evidence="21" key="1">
    <citation type="journal article" date="2020" name="J Insects Food Feed">
        <title>The yellow mealworm (Tenebrio molitor) genome: a resource for the emerging insects as food and feed industry.</title>
        <authorList>
            <person name="Eriksson T."/>
            <person name="Andere A."/>
            <person name="Kelstrup H."/>
            <person name="Emery V."/>
            <person name="Picard C."/>
        </authorList>
    </citation>
    <scope>NUCLEOTIDE SEQUENCE</scope>
    <source>
        <strain evidence="21">Stoneville</strain>
        <tissue evidence="21">Whole head</tissue>
    </source>
</reference>
<feature type="region of interest" description="Disordered" evidence="16">
    <location>
        <begin position="314"/>
        <end position="351"/>
    </location>
</feature>
<dbReference type="Gene3D" id="3.40.50.300">
    <property type="entry name" value="P-loop containing nucleotide triphosphate hydrolases"/>
    <property type="match status" value="2"/>
</dbReference>
<evidence type="ECO:0000256" key="11">
    <source>
        <dbReference type="ARBA" id="ARBA00022840"/>
    </source>
</evidence>
<dbReference type="PANTHER" id="PTHR11662">
    <property type="entry name" value="SOLUTE CARRIER FAMILY 17"/>
    <property type="match status" value="1"/>
</dbReference>
<dbReference type="CDD" id="cd17318">
    <property type="entry name" value="MFS_SLC17"/>
    <property type="match status" value="1"/>
</dbReference>
<feature type="domain" description="Major facilitator superfamily (MFS) profile" evidence="18">
    <location>
        <begin position="1758"/>
        <end position="2187"/>
    </location>
</feature>
<dbReference type="Pfam" id="PF00005">
    <property type="entry name" value="ABC_tran"/>
    <property type="match status" value="2"/>
</dbReference>
<dbReference type="Gene3D" id="2.40.70.10">
    <property type="entry name" value="Acid Proteases"/>
    <property type="match status" value="1"/>
</dbReference>
<dbReference type="SUPFAM" id="SSF52540">
    <property type="entry name" value="P-loop containing nucleoside triphosphate hydrolases"/>
    <property type="match status" value="2"/>
</dbReference>
<keyword evidence="5 17" id="KW-0812">Transmembrane</keyword>
<feature type="transmembrane region" description="Helical" evidence="17">
    <location>
        <begin position="1855"/>
        <end position="1874"/>
    </location>
</feature>
<keyword evidence="8" id="KW-0547">Nucleotide-binding</keyword>
<feature type="compositionally biased region" description="Basic and acidic residues" evidence="16">
    <location>
        <begin position="832"/>
        <end position="844"/>
    </location>
</feature>
<dbReference type="GO" id="GO:0140359">
    <property type="term" value="F:ABC-type transporter activity"/>
    <property type="evidence" value="ECO:0007669"/>
    <property type="project" value="InterPro"/>
</dbReference>
<dbReference type="Gene3D" id="1.20.1250.20">
    <property type="entry name" value="MFS general substrate transporter like domains"/>
    <property type="match status" value="4"/>
</dbReference>
<feature type="transmembrane region" description="Helical" evidence="17">
    <location>
        <begin position="1029"/>
        <end position="1046"/>
    </location>
</feature>
<keyword evidence="14 17" id="KW-1133">Transmembrane helix</keyword>
<protein>
    <recommendedName>
        <fullName evidence="2">RNA-directed DNA polymerase</fullName>
        <ecNumber evidence="2">2.7.7.49</ecNumber>
    </recommendedName>
</protein>
<dbReference type="Gene3D" id="1.20.1560.10">
    <property type="entry name" value="ABC transporter type 1, transmembrane domain"/>
    <property type="match status" value="2"/>
</dbReference>
<dbReference type="SMART" id="SM00382">
    <property type="entry name" value="AAA"/>
    <property type="match status" value="1"/>
</dbReference>
<dbReference type="Pfam" id="PF17921">
    <property type="entry name" value="Integrase_H2C2"/>
    <property type="match status" value="1"/>
</dbReference>
<dbReference type="FunFam" id="3.40.50.300:FF:000163">
    <property type="entry name" value="Multidrug resistance-associated protein member 4"/>
    <property type="match status" value="1"/>
</dbReference>
<accession>A0A8J6LDQ7</accession>
<feature type="transmembrane region" description="Helical" evidence="17">
    <location>
        <begin position="1830"/>
        <end position="1849"/>
    </location>
</feature>
<dbReference type="FunFam" id="1.20.1250.20:FF:000003">
    <property type="entry name" value="Solute carrier family 17 member 3"/>
    <property type="match status" value="2"/>
</dbReference>
<feature type="transmembrane region" description="Helical" evidence="17">
    <location>
        <begin position="2562"/>
        <end position="2583"/>
    </location>
</feature>
<feature type="transmembrane region" description="Helical" evidence="17">
    <location>
        <begin position="2062"/>
        <end position="2083"/>
    </location>
</feature>
<feature type="domain" description="ABC transmembrane type-1" evidence="20">
    <location>
        <begin position="994"/>
        <end position="1121"/>
    </location>
</feature>
<dbReference type="GO" id="GO:0016887">
    <property type="term" value="F:ATP hydrolysis activity"/>
    <property type="evidence" value="ECO:0007669"/>
    <property type="project" value="InterPro"/>
</dbReference>
<dbReference type="Pfam" id="PF07690">
    <property type="entry name" value="MFS_1"/>
    <property type="match status" value="3"/>
</dbReference>
<evidence type="ECO:0000256" key="14">
    <source>
        <dbReference type="ARBA" id="ARBA00022989"/>
    </source>
</evidence>
<dbReference type="InterPro" id="IPR003593">
    <property type="entry name" value="AAA+_ATPase"/>
</dbReference>
<dbReference type="Gene3D" id="3.30.70.270">
    <property type="match status" value="3"/>
</dbReference>
<evidence type="ECO:0000256" key="7">
    <source>
        <dbReference type="ARBA" id="ARBA00022722"/>
    </source>
</evidence>
<dbReference type="PROSITE" id="PS00211">
    <property type="entry name" value="ABC_TRANSPORTER_1"/>
    <property type="match status" value="2"/>
</dbReference>
<dbReference type="CDD" id="cd09274">
    <property type="entry name" value="RNase_HI_RT_Ty3"/>
    <property type="match status" value="1"/>
</dbReference>
<dbReference type="Gene3D" id="3.10.10.10">
    <property type="entry name" value="HIV Type 1 Reverse Transcriptase, subunit A, domain 1"/>
    <property type="match status" value="1"/>
</dbReference>
<dbReference type="InterPro" id="IPR027417">
    <property type="entry name" value="P-loop_NTPase"/>
</dbReference>
<dbReference type="FunFam" id="1.20.1250.20:FF:000157">
    <property type="entry name" value="Inorganic phosphate cotransporter"/>
    <property type="match status" value="1"/>
</dbReference>
<evidence type="ECO:0000256" key="2">
    <source>
        <dbReference type="ARBA" id="ARBA00012493"/>
    </source>
</evidence>
<dbReference type="CDD" id="cd03244">
    <property type="entry name" value="ABCC_MRP_domain2"/>
    <property type="match status" value="1"/>
</dbReference>
<evidence type="ECO:0000256" key="5">
    <source>
        <dbReference type="ARBA" id="ARBA00022692"/>
    </source>
</evidence>
<dbReference type="InterPro" id="IPR021109">
    <property type="entry name" value="Peptidase_aspartic_dom_sf"/>
</dbReference>
<dbReference type="SUPFAM" id="SSF90123">
    <property type="entry name" value="ABC transporter transmembrane region"/>
    <property type="match status" value="2"/>
</dbReference>
<keyword evidence="3" id="KW-0813">Transport</keyword>
<dbReference type="InterPro" id="IPR050382">
    <property type="entry name" value="MFS_Na/Anion_cotransporter"/>
</dbReference>
<keyword evidence="10" id="KW-0378">Hydrolase</keyword>
<feature type="transmembrane region" description="Helical" evidence="17">
    <location>
        <begin position="2537"/>
        <end position="2555"/>
    </location>
</feature>
<evidence type="ECO:0000256" key="9">
    <source>
        <dbReference type="ARBA" id="ARBA00022759"/>
    </source>
</evidence>
<feature type="transmembrane region" description="Helical" evidence="17">
    <location>
        <begin position="990"/>
        <end position="1008"/>
    </location>
</feature>
<dbReference type="GO" id="GO:0005524">
    <property type="term" value="F:ATP binding"/>
    <property type="evidence" value="ECO:0007669"/>
    <property type="project" value="UniProtKB-KW"/>
</dbReference>
<organism evidence="21 22">
    <name type="scientific">Tenebrio molitor</name>
    <name type="common">Yellow mealworm beetle</name>
    <dbReference type="NCBI Taxonomy" id="7067"/>
    <lineage>
        <taxon>Eukaryota</taxon>
        <taxon>Metazoa</taxon>
        <taxon>Ecdysozoa</taxon>
        <taxon>Arthropoda</taxon>
        <taxon>Hexapoda</taxon>
        <taxon>Insecta</taxon>
        <taxon>Pterygota</taxon>
        <taxon>Neoptera</taxon>
        <taxon>Endopterygota</taxon>
        <taxon>Coleoptera</taxon>
        <taxon>Polyphaga</taxon>
        <taxon>Cucujiformia</taxon>
        <taxon>Tenebrionidae</taxon>
        <taxon>Tenebrio</taxon>
    </lineage>
</organism>
<feature type="transmembrane region" description="Helical" evidence="17">
    <location>
        <begin position="2089"/>
        <end position="2110"/>
    </location>
</feature>
<feature type="domain" description="ABC transporter" evidence="19">
    <location>
        <begin position="1537"/>
        <end position="1766"/>
    </location>
</feature>
<feature type="domain" description="ABC transporter" evidence="19">
    <location>
        <begin position="1059"/>
        <end position="1296"/>
    </location>
</feature>
<keyword evidence="13" id="KW-0695">RNA-directed DNA polymerase</keyword>
<dbReference type="Pfam" id="PF00664">
    <property type="entry name" value="ABC_membrane"/>
    <property type="match status" value="2"/>
</dbReference>
<evidence type="ECO:0000256" key="15">
    <source>
        <dbReference type="ARBA" id="ARBA00023136"/>
    </source>
</evidence>
<feature type="transmembrane region" description="Helical" evidence="17">
    <location>
        <begin position="1344"/>
        <end position="1364"/>
    </location>
</feature>
<name>A0A8J6LDQ7_TENMO</name>
<keyword evidence="6" id="KW-0548">Nucleotidyltransferase</keyword>
<feature type="transmembrane region" description="Helical" evidence="17">
    <location>
        <begin position="1895"/>
        <end position="1917"/>
    </location>
</feature>
<feature type="transmembrane region" description="Helical" evidence="17">
    <location>
        <begin position="2229"/>
        <end position="2248"/>
    </location>
</feature>
<evidence type="ECO:0000313" key="22">
    <source>
        <dbReference type="Proteomes" id="UP000719412"/>
    </source>
</evidence>
<evidence type="ECO:0000256" key="1">
    <source>
        <dbReference type="ARBA" id="ARBA00004141"/>
    </source>
</evidence>
<dbReference type="InterPro" id="IPR003439">
    <property type="entry name" value="ABC_transporter-like_ATP-bd"/>
</dbReference>
<feature type="transmembrane region" description="Helical" evidence="17">
    <location>
        <begin position="1923"/>
        <end position="1945"/>
    </location>
</feature>
<dbReference type="SUPFAM" id="SSF50630">
    <property type="entry name" value="Acid proteases"/>
    <property type="match status" value="1"/>
</dbReference>
<keyword evidence="4" id="KW-0808">Transferase</keyword>
<dbReference type="InterPro" id="IPR036640">
    <property type="entry name" value="ABC1_TM_sf"/>
</dbReference>
<dbReference type="PROSITE" id="PS50929">
    <property type="entry name" value="ABC_TM1F"/>
    <property type="match status" value="2"/>
</dbReference>
<keyword evidence="12" id="KW-0769">Symport</keyword>
<evidence type="ECO:0000259" key="19">
    <source>
        <dbReference type="PROSITE" id="PS50893"/>
    </source>
</evidence>
<evidence type="ECO:0000256" key="12">
    <source>
        <dbReference type="ARBA" id="ARBA00022847"/>
    </source>
</evidence>
<feature type="compositionally biased region" description="Basic and acidic residues" evidence="16">
    <location>
        <begin position="332"/>
        <end position="341"/>
    </location>
</feature>
<dbReference type="InterPro" id="IPR041373">
    <property type="entry name" value="RT_RNaseH"/>
</dbReference>
<dbReference type="CDD" id="cd01647">
    <property type="entry name" value="RT_LTR"/>
    <property type="match status" value="1"/>
</dbReference>
<dbReference type="GO" id="GO:0015293">
    <property type="term" value="F:symporter activity"/>
    <property type="evidence" value="ECO:0007669"/>
    <property type="project" value="UniProtKB-KW"/>
</dbReference>
<evidence type="ECO:0000256" key="8">
    <source>
        <dbReference type="ARBA" id="ARBA00022741"/>
    </source>
</evidence>
<dbReference type="GO" id="GO:0003964">
    <property type="term" value="F:RNA-directed DNA polymerase activity"/>
    <property type="evidence" value="ECO:0007669"/>
    <property type="project" value="UniProtKB-KW"/>
</dbReference>
<dbReference type="InterPro" id="IPR017871">
    <property type="entry name" value="ABC_transporter-like_CS"/>
</dbReference>
<gene>
    <name evidence="21" type="ORF">GEV33_005765</name>
</gene>
<feature type="transmembrane region" description="Helical" evidence="17">
    <location>
        <begin position="1408"/>
        <end position="1435"/>
    </location>
</feature>
<evidence type="ECO:0000313" key="21">
    <source>
        <dbReference type="EMBL" id="KAH0817025.1"/>
    </source>
</evidence>
<evidence type="ECO:0000256" key="6">
    <source>
        <dbReference type="ARBA" id="ARBA00022695"/>
    </source>
</evidence>
<feature type="transmembrane region" description="Helical" evidence="17">
    <location>
        <begin position="2190"/>
        <end position="2209"/>
    </location>
</feature>
<evidence type="ECO:0000256" key="10">
    <source>
        <dbReference type="ARBA" id="ARBA00022801"/>
    </source>
</evidence>
<dbReference type="PANTHER" id="PTHR11662:SF411">
    <property type="entry name" value="GH05102P"/>
    <property type="match status" value="1"/>
</dbReference>
<keyword evidence="11" id="KW-0067">ATP-binding</keyword>
<dbReference type="InterPro" id="IPR011701">
    <property type="entry name" value="MFS"/>
</dbReference>
<dbReference type="SUPFAM" id="SSF56672">
    <property type="entry name" value="DNA/RNA polymerases"/>
    <property type="match status" value="1"/>
</dbReference>
<evidence type="ECO:0000259" key="18">
    <source>
        <dbReference type="PROSITE" id="PS50850"/>
    </source>
</evidence>
<reference evidence="21" key="2">
    <citation type="submission" date="2021-08" db="EMBL/GenBank/DDBJ databases">
        <authorList>
            <person name="Eriksson T."/>
        </authorList>
    </citation>
    <scope>NUCLEOTIDE SEQUENCE</scope>
    <source>
        <strain evidence="21">Stoneville</strain>
        <tissue evidence="21">Whole head</tissue>
    </source>
</reference>
<comment type="subcellular location">
    <subcellularLocation>
        <location evidence="1">Membrane</location>
        <topology evidence="1">Multi-pass membrane protein</topology>
    </subcellularLocation>
</comment>
<dbReference type="GO" id="GO:0016020">
    <property type="term" value="C:membrane"/>
    <property type="evidence" value="ECO:0007669"/>
    <property type="project" value="UniProtKB-SubCell"/>
</dbReference>
<evidence type="ECO:0000259" key="20">
    <source>
        <dbReference type="PROSITE" id="PS50929"/>
    </source>
</evidence>
<dbReference type="GO" id="GO:0006820">
    <property type="term" value="P:monoatomic anion transport"/>
    <property type="evidence" value="ECO:0007669"/>
    <property type="project" value="TreeGrafter"/>
</dbReference>
<feature type="region of interest" description="Disordered" evidence="16">
    <location>
        <begin position="832"/>
        <end position="856"/>
    </location>
</feature>
<evidence type="ECO:0000256" key="13">
    <source>
        <dbReference type="ARBA" id="ARBA00022918"/>
    </source>
</evidence>
<dbReference type="InterPro" id="IPR020846">
    <property type="entry name" value="MFS_dom"/>
</dbReference>
<dbReference type="InterPro" id="IPR027378">
    <property type="entry name" value="Nucleotide_channel_N"/>
</dbReference>
<dbReference type="InterPro" id="IPR043128">
    <property type="entry name" value="Rev_trsase/Diguanyl_cyclase"/>
</dbReference>
<feature type="domain" description="ABC transmembrane type-1" evidence="20">
    <location>
        <begin position="1415"/>
        <end position="1489"/>
    </location>
</feature>
<dbReference type="InterPro" id="IPR041588">
    <property type="entry name" value="Integrase_H2C2"/>
</dbReference>
<dbReference type="Pfam" id="PF17917">
    <property type="entry name" value="RT_RNaseH"/>
    <property type="match status" value="1"/>
</dbReference>
<feature type="transmembrane region" description="Helical" evidence="17">
    <location>
        <begin position="2468"/>
        <end position="2492"/>
    </location>
</feature>
<dbReference type="PROSITE" id="PS50893">
    <property type="entry name" value="ABC_TRANSPORTER_2"/>
    <property type="match status" value="2"/>
</dbReference>
<feature type="transmembrane region" description="Helical" evidence="17">
    <location>
        <begin position="2513"/>
        <end position="2531"/>
    </location>
</feature>
<proteinExistence type="predicted"/>
<feature type="transmembrane region" description="Helical" evidence="17">
    <location>
        <begin position="2166"/>
        <end position="2183"/>
    </location>
</feature>
<keyword evidence="7" id="KW-0540">Nuclease</keyword>
<evidence type="ECO:0000256" key="17">
    <source>
        <dbReference type="SAM" id="Phobius"/>
    </source>
</evidence>
<evidence type="ECO:0000256" key="4">
    <source>
        <dbReference type="ARBA" id="ARBA00022679"/>
    </source>
</evidence>
<feature type="transmembrane region" description="Helical" evidence="17">
    <location>
        <begin position="2122"/>
        <end position="2146"/>
    </location>
</feature>